<reference evidence="1 2" key="1">
    <citation type="submission" date="2013-10" db="EMBL/GenBank/DDBJ databases">
        <title>Draft genomes and the virulence plasmids of Sd1617 vaccine constructs: WRSd3 and WRSd5.</title>
        <authorList>
            <person name="Aksomboon Vongsawan A."/>
            <person name="Venkatesan M.M."/>
            <person name="Vaisvil B."/>
            <person name="Emel G."/>
            <person name="Kepatral V."/>
            <person name="Sethabutr O."/>
            <person name="Serichantalergs O."/>
            <person name="Mason C."/>
        </authorList>
    </citation>
    <scope>NUCLEOTIDE SEQUENCE [LARGE SCALE GENOMIC DNA]</scope>
    <source>
        <strain evidence="1 2">WRSd3</strain>
    </source>
</reference>
<protein>
    <submittedName>
        <fullName evidence="1">Uncharacterized protein</fullName>
    </submittedName>
</protein>
<accession>A0A090NDB0</accession>
<name>A0A090NDB0_SHIDY</name>
<gene>
    <name evidence="1" type="ORF">WRSd3_03588</name>
</gene>
<evidence type="ECO:0000313" key="1">
    <source>
        <dbReference type="EMBL" id="ESU77569.1"/>
    </source>
</evidence>
<dbReference type="AlphaFoldDB" id="A0A090NDB0"/>
<dbReference type="Proteomes" id="UP000017944">
    <property type="component" value="Unassembled WGS sequence"/>
</dbReference>
<organism evidence="1 2">
    <name type="scientific">Shigella dysenteriae WRSd3</name>
    <dbReference type="NCBI Taxonomy" id="1401327"/>
    <lineage>
        <taxon>Bacteria</taxon>
        <taxon>Pseudomonadati</taxon>
        <taxon>Pseudomonadota</taxon>
        <taxon>Gammaproteobacteria</taxon>
        <taxon>Enterobacterales</taxon>
        <taxon>Enterobacteriaceae</taxon>
        <taxon>Shigella</taxon>
    </lineage>
</organism>
<comment type="caution">
    <text evidence="1">The sequence shown here is derived from an EMBL/GenBank/DDBJ whole genome shotgun (WGS) entry which is preliminary data.</text>
</comment>
<dbReference type="EMBL" id="AXUT01000349">
    <property type="protein sequence ID" value="ESU77569.1"/>
    <property type="molecule type" value="Genomic_DNA"/>
</dbReference>
<proteinExistence type="predicted"/>
<sequence>MRHYRSWMWDFFILLATLTSTKKREVQLLFCGVLLRVDGKILLA</sequence>
<evidence type="ECO:0000313" key="2">
    <source>
        <dbReference type="Proteomes" id="UP000017944"/>
    </source>
</evidence>
<dbReference type="PATRIC" id="fig|1401327.3.peg.3313"/>